<protein>
    <recommendedName>
        <fullName evidence="4">Reverse transcriptase domain-containing protein</fullName>
    </recommendedName>
</protein>
<accession>A0A5E8BI61</accession>
<organism evidence="2 3">
    <name type="scientific">Magnusiomyces paraingens</name>
    <dbReference type="NCBI Taxonomy" id="2606893"/>
    <lineage>
        <taxon>Eukaryota</taxon>
        <taxon>Fungi</taxon>
        <taxon>Dikarya</taxon>
        <taxon>Ascomycota</taxon>
        <taxon>Saccharomycotina</taxon>
        <taxon>Dipodascomycetes</taxon>
        <taxon>Dipodascales</taxon>
        <taxon>Dipodascaceae</taxon>
        <taxon>Magnusiomyces</taxon>
    </lineage>
</organism>
<dbReference type="EMBL" id="CABVLU010000002">
    <property type="protein sequence ID" value="VVT49228.1"/>
    <property type="molecule type" value="Genomic_DNA"/>
</dbReference>
<reference evidence="2 3" key="1">
    <citation type="submission" date="2019-09" db="EMBL/GenBank/DDBJ databases">
        <authorList>
            <person name="Brejova B."/>
        </authorList>
    </citation>
    <scope>NUCLEOTIDE SEQUENCE [LARGE SCALE GENOMIC DNA]</scope>
</reference>
<dbReference type="OrthoDB" id="4096848at2759"/>
<keyword evidence="3" id="KW-1185">Reference proteome</keyword>
<evidence type="ECO:0008006" key="4">
    <source>
        <dbReference type="Google" id="ProtNLM"/>
    </source>
</evidence>
<name>A0A5E8BI61_9ASCO</name>
<sequence length="604" mass="68236">MYHAIKEWGGTPFGFIDDVTITVEGKIEENTKSLSNILEKCCNWAKSRMTKIDLGDKLGFIHFTKNVKPKDEKVQLTLLNGELREPQKEVKLLGITLNNLLDFKSHILNKINKARKAVGAIWHLGGVQKGMRGSAVRSLYIACVRPIVEYGLEIWHHKVLKGEIHKLEVMQNMALRRIVGAYRTTPIAVLQKEAGIMPYSIRLKFMVARKAIRLHLNISKTNPINGHLLTLIEKSPIAKLTTLYMLAKDDRDYMIKKGEKRKCKRVEPLTLKQQQNQTIGILKKQAMEEWQEMYWNSSKDLWYHNITVESKCTDNLSKMVTGVIMKKDSRRILSNITQFRTGHGNFGAWFKKFGIEKDSYNCKCGELETVHHILVECPLLEEERKGLKRISPEMDMSTLLNSLTGLQEIDERDEKDNFIFFALLHFDGDGRSLSTKESTTETSQKPVIPATSSVSEPSKTNDSPNSNEPVVIENHSLQADSAQTQSSTENKAVVVSTSTSSANSAGHVGEQGASNEPSGSTPTQLVKNENNVSQKSQKPRKSQQTPKASNRGYPWKNLDLAEIWEKAAMHHKMASQYERRGGNFAYPNGVAPYLHRRKKISSHG</sequence>
<dbReference type="PANTHER" id="PTHR33481:SF1">
    <property type="entry name" value="ENDONUCLEASE_EXONUCLEASE_PHOSPHATASE DOMAIN-CONTAINING PROTEIN-RELATED"/>
    <property type="match status" value="1"/>
</dbReference>
<evidence type="ECO:0000313" key="3">
    <source>
        <dbReference type="Proteomes" id="UP000398389"/>
    </source>
</evidence>
<dbReference type="RefSeq" id="XP_031852777.1">
    <property type="nucleotide sequence ID" value="XM_031996886.1"/>
</dbReference>
<feature type="region of interest" description="Disordered" evidence="1">
    <location>
        <begin position="431"/>
        <end position="553"/>
    </location>
</feature>
<gene>
    <name evidence="2" type="ORF">SAPINGB_P002166</name>
</gene>
<proteinExistence type="predicted"/>
<dbReference type="PANTHER" id="PTHR33481">
    <property type="entry name" value="REVERSE TRANSCRIPTASE"/>
    <property type="match status" value="1"/>
</dbReference>
<feature type="compositionally biased region" description="Polar residues" evidence="1">
    <location>
        <begin position="512"/>
        <end position="532"/>
    </location>
</feature>
<dbReference type="Proteomes" id="UP000398389">
    <property type="component" value="Unassembled WGS sequence"/>
</dbReference>
<dbReference type="GeneID" id="43580986"/>
<feature type="compositionally biased region" description="Polar residues" evidence="1">
    <location>
        <begin position="475"/>
        <end position="490"/>
    </location>
</feature>
<feature type="compositionally biased region" description="Low complexity" evidence="1">
    <location>
        <begin position="492"/>
        <end position="505"/>
    </location>
</feature>
<evidence type="ECO:0000256" key="1">
    <source>
        <dbReference type="SAM" id="MobiDB-lite"/>
    </source>
</evidence>
<evidence type="ECO:0000313" key="2">
    <source>
        <dbReference type="EMBL" id="VVT49228.1"/>
    </source>
</evidence>
<feature type="compositionally biased region" description="Low complexity" evidence="1">
    <location>
        <begin position="432"/>
        <end position="443"/>
    </location>
</feature>
<dbReference type="AlphaFoldDB" id="A0A5E8BI61"/>
<feature type="compositionally biased region" description="Polar residues" evidence="1">
    <location>
        <begin position="450"/>
        <end position="468"/>
    </location>
</feature>